<proteinExistence type="inferred from homology"/>
<evidence type="ECO:0000313" key="5">
    <source>
        <dbReference type="Proteomes" id="UP000011134"/>
    </source>
</evidence>
<dbReference type="Proteomes" id="UP000011134">
    <property type="component" value="Unassembled WGS sequence"/>
</dbReference>
<dbReference type="GO" id="GO:0016491">
    <property type="term" value="F:oxidoreductase activity"/>
    <property type="evidence" value="ECO:0007669"/>
    <property type="project" value="UniProtKB-KW"/>
</dbReference>
<accession>L8JHC0</accession>
<organism evidence="4 5">
    <name type="scientific">Photobacterium marinum</name>
    <dbReference type="NCBI Taxonomy" id="1056511"/>
    <lineage>
        <taxon>Bacteria</taxon>
        <taxon>Pseudomonadati</taxon>
        <taxon>Pseudomonadota</taxon>
        <taxon>Gammaproteobacteria</taxon>
        <taxon>Vibrionales</taxon>
        <taxon>Vibrionaceae</taxon>
        <taxon>Photobacterium</taxon>
    </lineage>
</organism>
<evidence type="ECO:0000256" key="2">
    <source>
        <dbReference type="ARBA" id="ARBA00023002"/>
    </source>
</evidence>
<dbReference type="AlphaFoldDB" id="L8JHC0"/>
<dbReference type="EMBL" id="AMZO01000006">
    <property type="protein sequence ID" value="ELR66924.1"/>
    <property type="molecule type" value="Genomic_DNA"/>
</dbReference>
<dbReference type="InterPro" id="IPR000683">
    <property type="entry name" value="Gfo/Idh/MocA-like_OxRdtase_N"/>
</dbReference>
<keyword evidence="5" id="KW-1185">Reference proteome</keyword>
<dbReference type="PANTHER" id="PTHR22604:SF105">
    <property type="entry name" value="TRANS-1,2-DIHYDROBENZENE-1,2-DIOL DEHYDROGENASE"/>
    <property type="match status" value="1"/>
</dbReference>
<dbReference type="SUPFAM" id="SSF51735">
    <property type="entry name" value="NAD(P)-binding Rossmann-fold domains"/>
    <property type="match status" value="1"/>
</dbReference>
<reference evidence="4 5" key="1">
    <citation type="submission" date="2012-12" db="EMBL/GenBank/DDBJ databases">
        <title>Genome Assembly of Photobacterium sp. AK15.</title>
        <authorList>
            <person name="Khatri I."/>
            <person name="Vaidya B."/>
            <person name="Srinivas T.N.R."/>
            <person name="Subramanian S."/>
            <person name="Pinnaka A."/>
        </authorList>
    </citation>
    <scope>NUCLEOTIDE SEQUENCE [LARGE SCALE GENOMIC DNA]</scope>
    <source>
        <strain evidence="4 5">AK15</strain>
    </source>
</reference>
<evidence type="ECO:0000313" key="4">
    <source>
        <dbReference type="EMBL" id="ELR66924.1"/>
    </source>
</evidence>
<dbReference type="RefSeq" id="WP_007464028.1">
    <property type="nucleotide sequence ID" value="NZ_AMZO01000006.1"/>
</dbReference>
<keyword evidence="2" id="KW-0560">Oxidoreductase</keyword>
<gene>
    <name evidence="4" type="ORF">C942_04623</name>
</gene>
<sequence length="350" mass="39691">MALNIRLPKLDLLSMSMTNKKVRWGIAGLGKIAHRFAKDLTQHVENGELYAVAARDLQRSEAFSSEYNCQNSYGSYQALAEDPNVDVVYIATIHPFHKSMAELFLTHGKHVLVEKPAFTNTEDWDEMSSLAKEKGLLLVEAMKSVAFPAYRELRQLIKDNNMKIDSVEAAFGNWHEFDTSQQIFNPDLCGGATLDVGVYALWLYTDLCQLMKTSVLEPSVKHSKDNVKSEVDENVELLFEGEIKGKICASITRNLKREAIIRGPELEITIHEKWWNPRTIDILYQGKKQQITTLVRGGGFEYEIEHISSLILNGKYQSDVMRSETSRKVISIMETSLTENGFQHLVRSMG</sequence>
<dbReference type="Gene3D" id="3.40.50.720">
    <property type="entry name" value="NAD(P)-binding Rossmann-like Domain"/>
    <property type="match status" value="1"/>
</dbReference>
<comment type="caution">
    <text evidence="4">The sequence shown here is derived from an EMBL/GenBank/DDBJ whole genome shotgun (WGS) entry which is preliminary data.</text>
</comment>
<protein>
    <recommendedName>
        <fullName evidence="3">Gfo/Idh/MocA-like oxidoreductase N-terminal domain-containing protein</fullName>
    </recommendedName>
</protein>
<evidence type="ECO:0000256" key="1">
    <source>
        <dbReference type="ARBA" id="ARBA00010928"/>
    </source>
</evidence>
<evidence type="ECO:0000259" key="3">
    <source>
        <dbReference type="Pfam" id="PF01408"/>
    </source>
</evidence>
<name>L8JHC0_9GAMM</name>
<dbReference type="InterPro" id="IPR050984">
    <property type="entry name" value="Gfo/Idh/MocA_domain"/>
</dbReference>
<dbReference type="Gene3D" id="3.30.360.10">
    <property type="entry name" value="Dihydrodipicolinate Reductase, domain 2"/>
    <property type="match status" value="1"/>
</dbReference>
<dbReference type="PANTHER" id="PTHR22604">
    <property type="entry name" value="OXIDOREDUCTASES"/>
    <property type="match status" value="1"/>
</dbReference>
<dbReference type="GO" id="GO:0000166">
    <property type="term" value="F:nucleotide binding"/>
    <property type="evidence" value="ECO:0007669"/>
    <property type="project" value="InterPro"/>
</dbReference>
<dbReference type="PATRIC" id="fig|1056511.3.peg.1452"/>
<comment type="similarity">
    <text evidence="1">Belongs to the Gfo/Idh/MocA family.</text>
</comment>
<dbReference type="SUPFAM" id="SSF55347">
    <property type="entry name" value="Glyceraldehyde-3-phosphate dehydrogenase-like, C-terminal domain"/>
    <property type="match status" value="1"/>
</dbReference>
<feature type="domain" description="Gfo/Idh/MocA-like oxidoreductase N-terminal" evidence="3">
    <location>
        <begin position="22"/>
        <end position="138"/>
    </location>
</feature>
<dbReference type="InterPro" id="IPR036291">
    <property type="entry name" value="NAD(P)-bd_dom_sf"/>
</dbReference>
<dbReference type="Pfam" id="PF01408">
    <property type="entry name" value="GFO_IDH_MocA"/>
    <property type="match status" value="1"/>
</dbReference>